<feature type="transmembrane region" description="Helical" evidence="4">
    <location>
        <begin position="42"/>
        <end position="61"/>
    </location>
</feature>
<gene>
    <name evidence="5" type="ORF">Aru02nite_34750</name>
</gene>
<protein>
    <submittedName>
        <fullName evidence="5">Membrane protein</fullName>
    </submittedName>
</protein>
<evidence type="ECO:0000256" key="4">
    <source>
        <dbReference type="SAM" id="Phobius"/>
    </source>
</evidence>
<feature type="compositionally biased region" description="Acidic residues" evidence="3">
    <location>
        <begin position="1"/>
        <end position="16"/>
    </location>
</feature>
<keyword evidence="6" id="KW-1185">Reference proteome</keyword>
<keyword evidence="4" id="KW-0472">Membrane</keyword>
<name>A0A8J3J6M2_9ACTN</name>
<evidence type="ECO:0000256" key="2">
    <source>
        <dbReference type="SAM" id="Coils"/>
    </source>
</evidence>
<accession>A0A8J3J6M2</accession>
<keyword evidence="2" id="KW-0175">Coiled coil</keyword>
<evidence type="ECO:0000313" key="5">
    <source>
        <dbReference type="EMBL" id="GID12586.1"/>
    </source>
</evidence>
<evidence type="ECO:0000256" key="3">
    <source>
        <dbReference type="SAM" id="MobiDB-lite"/>
    </source>
</evidence>
<dbReference type="EMBL" id="BOMB01000019">
    <property type="protein sequence ID" value="GID12586.1"/>
    <property type="molecule type" value="Genomic_DNA"/>
</dbReference>
<dbReference type="AlphaFoldDB" id="A0A8J3J6M2"/>
<evidence type="ECO:0000256" key="1">
    <source>
        <dbReference type="ARBA" id="ARBA00009108"/>
    </source>
</evidence>
<feature type="coiled-coil region" evidence="2">
    <location>
        <begin position="82"/>
        <end position="109"/>
    </location>
</feature>
<keyword evidence="4" id="KW-1133">Transmembrane helix</keyword>
<dbReference type="PANTHER" id="PTHR37313:SF2">
    <property type="entry name" value="UPF0749 PROTEIN YLXX"/>
    <property type="match status" value="1"/>
</dbReference>
<dbReference type="RefSeq" id="WP_203658641.1">
    <property type="nucleotide sequence ID" value="NZ_BAAAZM010000013.1"/>
</dbReference>
<organism evidence="5 6">
    <name type="scientific">Actinocatenispora rupis</name>
    <dbReference type="NCBI Taxonomy" id="519421"/>
    <lineage>
        <taxon>Bacteria</taxon>
        <taxon>Bacillati</taxon>
        <taxon>Actinomycetota</taxon>
        <taxon>Actinomycetes</taxon>
        <taxon>Micromonosporales</taxon>
        <taxon>Micromonosporaceae</taxon>
        <taxon>Actinocatenispora</taxon>
    </lineage>
</organism>
<dbReference type="Proteomes" id="UP000612808">
    <property type="component" value="Unassembled WGS sequence"/>
</dbReference>
<evidence type="ECO:0000313" key="6">
    <source>
        <dbReference type="Proteomes" id="UP000612808"/>
    </source>
</evidence>
<dbReference type="Gene3D" id="3.30.70.1880">
    <property type="entry name" value="Protein of unknown function DUF881"/>
    <property type="match status" value="1"/>
</dbReference>
<sequence>MADDPDEVREESEERSEEPAAGADAERAPVSRWWTHRLPTRSGVLIGVLLALLGFALAVQLKDRDSDQGLAAARQEDLVRILDDLDSRKERLQHDISDLNSKKQQLNSGEQGRKAAVDDARQRADELGILAGTLPAEGPGLSIVFRSGRDAVAASVLLDAVEELRGAGAEAMQVAGSDGRTVRVVASTAFVDSGSGVSVGSARLSAPYTVSVIGDPATMQAALNIPGGVVDTVRQSGGSVSVREPSLVRVSATRATPSPRYARPVS</sequence>
<comment type="similarity">
    <text evidence="1">Belongs to the UPF0749 family.</text>
</comment>
<dbReference type="Pfam" id="PF05949">
    <property type="entry name" value="DUF881"/>
    <property type="match status" value="1"/>
</dbReference>
<comment type="caution">
    <text evidence="5">The sequence shown here is derived from an EMBL/GenBank/DDBJ whole genome shotgun (WGS) entry which is preliminary data.</text>
</comment>
<feature type="region of interest" description="Disordered" evidence="3">
    <location>
        <begin position="1"/>
        <end position="27"/>
    </location>
</feature>
<dbReference type="InterPro" id="IPR010273">
    <property type="entry name" value="DUF881"/>
</dbReference>
<proteinExistence type="inferred from homology"/>
<dbReference type="PANTHER" id="PTHR37313">
    <property type="entry name" value="UPF0749 PROTEIN RV1825"/>
    <property type="match status" value="1"/>
</dbReference>
<reference evidence="5" key="1">
    <citation type="submission" date="2021-01" db="EMBL/GenBank/DDBJ databases">
        <title>Whole genome shotgun sequence of Actinocatenispora rupis NBRC 107355.</title>
        <authorList>
            <person name="Komaki H."/>
            <person name="Tamura T."/>
        </authorList>
    </citation>
    <scope>NUCLEOTIDE SEQUENCE</scope>
    <source>
        <strain evidence="5">NBRC 107355</strain>
    </source>
</reference>
<dbReference type="GO" id="GO:0005886">
    <property type="term" value="C:plasma membrane"/>
    <property type="evidence" value="ECO:0007669"/>
    <property type="project" value="TreeGrafter"/>
</dbReference>
<keyword evidence="4" id="KW-0812">Transmembrane</keyword>